<protein>
    <submittedName>
        <fullName evidence="1">Uncharacterized protein</fullName>
    </submittedName>
</protein>
<keyword evidence="2" id="KW-1185">Reference proteome</keyword>
<organism evidence="1 2">
    <name type="scientific">Zizania palustris</name>
    <name type="common">Northern wild rice</name>
    <dbReference type="NCBI Taxonomy" id="103762"/>
    <lineage>
        <taxon>Eukaryota</taxon>
        <taxon>Viridiplantae</taxon>
        <taxon>Streptophyta</taxon>
        <taxon>Embryophyta</taxon>
        <taxon>Tracheophyta</taxon>
        <taxon>Spermatophyta</taxon>
        <taxon>Magnoliopsida</taxon>
        <taxon>Liliopsida</taxon>
        <taxon>Poales</taxon>
        <taxon>Poaceae</taxon>
        <taxon>BOP clade</taxon>
        <taxon>Oryzoideae</taxon>
        <taxon>Oryzeae</taxon>
        <taxon>Zizaniinae</taxon>
        <taxon>Zizania</taxon>
    </lineage>
</organism>
<reference evidence="1" key="1">
    <citation type="journal article" date="2021" name="bioRxiv">
        <title>Whole Genome Assembly and Annotation of Northern Wild Rice, Zizania palustris L., Supports a Whole Genome Duplication in the Zizania Genus.</title>
        <authorList>
            <person name="Haas M."/>
            <person name="Kono T."/>
            <person name="Macchietto M."/>
            <person name="Millas R."/>
            <person name="McGilp L."/>
            <person name="Shao M."/>
            <person name="Duquette J."/>
            <person name="Hirsch C.N."/>
            <person name="Kimball J."/>
        </authorList>
    </citation>
    <scope>NUCLEOTIDE SEQUENCE</scope>
    <source>
        <tissue evidence="1">Fresh leaf tissue</tissue>
    </source>
</reference>
<gene>
    <name evidence="1" type="ORF">GUJ93_ZPchr0001g30130</name>
</gene>
<dbReference type="Proteomes" id="UP000729402">
    <property type="component" value="Unassembled WGS sequence"/>
</dbReference>
<evidence type="ECO:0000313" key="1">
    <source>
        <dbReference type="EMBL" id="KAG8055878.1"/>
    </source>
</evidence>
<dbReference type="AlphaFoldDB" id="A0A8J5VQ79"/>
<evidence type="ECO:0000313" key="2">
    <source>
        <dbReference type="Proteomes" id="UP000729402"/>
    </source>
</evidence>
<reference evidence="1" key="2">
    <citation type="submission" date="2021-02" db="EMBL/GenBank/DDBJ databases">
        <authorList>
            <person name="Kimball J.A."/>
            <person name="Haas M.W."/>
            <person name="Macchietto M."/>
            <person name="Kono T."/>
            <person name="Duquette J."/>
            <person name="Shao M."/>
        </authorList>
    </citation>
    <scope>NUCLEOTIDE SEQUENCE</scope>
    <source>
        <tissue evidence="1">Fresh leaf tissue</tissue>
    </source>
</reference>
<name>A0A8J5VQ79_ZIZPA</name>
<dbReference type="EMBL" id="JAAALK010000288">
    <property type="protein sequence ID" value="KAG8055878.1"/>
    <property type="molecule type" value="Genomic_DNA"/>
</dbReference>
<comment type="caution">
    <text evidence="1">The sequence shown here is derived from an EMBL/GenBank/DDBJ whole genome shotgun (WGS) entry which is preliminary data.</text>
</comment>
<sequence length="95" mass="10855">MIGANGNSIWYKGFNSCLDQVLCASPRRNTIQYNGVYYDPPQEVMAMFKDLRRYHELVDPLIKSKYPAKALNQVGAMAAMCLQEEDDNDEEDTED</sequence>
<proteinExistence type="predicted"/>
<dbReference type="OrthoDB" id="4062651at2759"/>
<accession>A0A8J5VQ79</accession>